<evidence type="ECO:0000256" key="1">
    <source>
        <dbReference type="SAM" id="SignalP"/>
    </source>
</evidence>
<evidence type="ECO:0000313" key="2">
    <source>
        <dbReference type="EMBL" id="PON47895.1"/>
    </source>
</evidence>
<keyword evidence="1" id="KW-0732">Signal</keyword>
<sequence>MSGRQGVWRRLAAAWVSALKCGSVGAVKPRLGRLGARANGERSWWGKSGGLEQWLLVRGNKQSDMLSWV</sequence>
<organism evidence="2 3">
    <name type="scientific">Parasponia andersonii</name>
    <name type="common">Sponia andersonii</name>
    <dbReference type="NCBI Taxonomy" id="3476"/>
    <lineage>
        <taxon>Eukaryota</taxon>
        <taxon>Viridiplantae</taxon>
        <taxon>Streptophyta</taxon>
        <taxon>Embryophyta</taxon>
        <taxon>Tracheophyta</taxon>
        <taxon>Spermatophyta</taxon>
        <taxon>Magnoliopsida</taxon>
        <taxon>eudicotyledons</taxon>
        <taxon>Gunneridae</taxon>
        <taxon>Pentapetalae</taxon>
        <taxon>rosids</taxon>
        <taxon>fabids</taxon>
        <taxon>Rosales</taxon>
        <taxon>Cannabaceae</taxon>
        <taxon>Parasponia</taxon>
    </lineage>
</organism>
<proteinExistence type="predicted"/>
<name>A0A2P5BGJ2_PARAD</name>
<feature type="chain" id="PRO_5015179503" evidence="1">
    <location>
        <begin position="27"/>
        <end position="69"/>
    </location>
</feature>
<protein>
    <submittedName>
        <fullName evidence="2">Uncharacterized protein</fullName>
    </submittedName>
</protein>
<dbReference type="EMBL" id="JXTB01000286">
    <property type="protein sequence ID" value="PON47895.1"/>
    <property type="molecule type" value="Genomic_DNA"/>
</dbReference>
<gene>
    <name evidence="2" type="ORF">PanWU01x14_241340</name>
</gene>
<feature type="signal peptide" evidence="1">
    <location>
        <begin position="1"/>
        <end position="26"/>
    </location>
</feature>
<dbReference type="Proteomes" id="UP000237105">
    <property type="component" value="Unassembled WGS sequence"/>
</dbReference>
<accession>A0A2P5BGJ2</accession>
<keyword evidence="3" id="KW-1185">Reference proteome</keyword>
<reference evidence="3" key="1">
    <citation type="submission" date="2016-06" db="EMBL/GenBank/DDBJ databases">
        <title>Parallel loss of symbiosis genes in relatives of nitrogen-fixing non-legume Parasponia.</title>
        <authorList>
            <person name="Van Velzen R."/>
            <person name="Holmer R."/>
            <person name="Bu F."/>
            <person name="Rutten L."/>
            <person name="Van Zeijl A."/>
            <person name="Liu W."/>
            <person name="Santuari L."/>
            <person name="Cao Q."/>
            <person name="Sharma T."/>
            <person name="Shen D."/>
            <person name="Roswanjaya Y."/>
            <person name="Wardhani T."/>
            <person name="Kalhor M.S."/>
            <person name="Jansen J."/>
            <person name="Van den Hoogen J."/>
            <person name="Gungor B."/>
            <person name="Hartog M."/>
            <person name="Hontelez J."/>
            <person name="Verver J."/>
            <person name="Yang W.-C."/>
            <person name="Schijlen E."/>
            <person name="Repin R."/>
            <person name="Schilthuizen M."/>
            <person name="Schranz E."/>
            <person name="Heidstra R."/>
            <person name="Miyata K."/>
            <person name="Fedorova E."/>
            <person name="Kohlen W."/>
            <person name="Bisseling T."/>
            <person name="Smit S."/>
            <person name="Geurts R."/>
        </authorList>
    </citation>
    <scope>NUCLEOTIDE SEQUENCE [LARGE SCALE GENOMIC DNA]</scope>
    <source>
        <strain evidence="3">cv. WU1-14</strain>
    </source>
</reference>
<comment type="caution">
    <text evidence="2">The sequence shown here is derived from an EMBL/GenBank/DDBJ whole genome shotgun (WGS) entry which is preliminary data.</text>
</comment>
<dbReference type="AlphaFoldDB" id="A0A2P5BGJ2"/>
<evidence type="ECO:0000313" key="3">
    <source>
        <dbReference type="Proteomes" id="UP000237105"/>
    </source>
</evidence>